<keyword evidence="10" id="KW-1185">Reference proteome</keyword>
<accession>A0ABW4ZF61</accession>
<dbReference type="Pfam" id="PF00884">
    <property type="entry name" value="Sulfatase"/>
    <property type="match status" value="1"/>
</dbReference>
<feature type="domain" description="Sulfatase N-terminal" evidence="8">
    <location>
        <begin position="22"/>
        <end position="389"/>
    </location>
</feature>
<feature type="signal peptide" evidence="7">
    <location>
        <begin position="1"/>
        <end position="18"/>
    </location>
</feature>
<keyword evidence="5" id="KW-0378">Hydrolase</keyword>
<dbReference type="EMBL" id="JBHUJB010000083">
    <property type="protein sequence ID" value="MFD2160524.1"/>
    <property type="molecule type" value="Genomic_DNA"/>
</dbReference>
<dbReference type="SUPFAM" id="SSF53649">
    <property type="entry name" value="Alkaline phosphatase-like"/>
    <property type="match status" value="1"/>
</dbReference>
<dbReference type="InterPro" id="IPR000917">
    <property type="entry name" value="Sulfatase_N"/>
</dbReference>
<comment type="similarity">
    <text evidence="2">Belongs to the sulfatase family.</text>
</comment>
<evidence type="ECO:0000256" key="3">
    <source>
        <dbReference type="ARBA" id="ARBA00022723"/>
    </source>
</evidence>
<dbReference type="Gene3D" id="3.40.720.10">
    <property type="entry name" value="Alkaline Phosphatase, subunit A"/>
    <property type="match status" value="1"/>
</dbReference>
<sequence length="606" mass="67036">MIKAILLACSVLVHGVWADDPPNVLFIAVDDLRPELACYGESHMVTPHIDKLAASGRLFKNHYVAVPTCGASRYALMTGYKPTTATDGNGAFGRMSGTYPSEPESWVDLLRRNGWYTVSMGKLSHEPDGYRWSYPGSYDYGRYKANSADMPFSWNEIVWDHGKWGATWYPLFAYADGTGRVRSVTPAYEAGVDADGQSLADDAYPDGQITEAAIEKLREFKDDDRRFCLALGFFKPHLPFNAPKAYFDLYAAEGLPGPSPVTAPSGALSGTVTNSGEVNSYSQQNDRAALRHAYFACVSYIDAQVGKVLDELDRLGLSENTVVVLWGDHGWCLDDYGVIGKHKVLERSLHAPLIIRSPEMTNPTAFRGQQTTGVVSTIDIYPTIAELCGLQTPEAVDGESLVPMLRNPYAPGKNIAFSLFNNLSTVRSADWRLIKVSGNYDLYDLASFPYEVEDISGENPSVVSELSTHIGQAGQRQEGIQYADWAKQNALLLEKGADSDSDTFTNHQEYLMGTDALSPLSRPGLEVSCEDLSGYGYGEQDIVISYIAYTNRNDGVVAPSGSYDLKNWQSEDLTLLDVEELGEHRYRFKFRHSALGDKAFFRLWFE</sequence>
<comment type="caution">
    <text evidence="9">The sequence shown here is derived from an EMBL/GenBank/DDBJ whole genome shotgun (WGS) entry which is preliminary data.</text>
</comment>
<evidence type="ECO:0000256" key="1">
    <source>
        <dbReference type="ARBA" id="ARBA00001913"/>
    </source>
</evidence>
<evidence type="ECO:0000256" key="4">
    <source>
        <dbReference type="ARBA" id="ARBA00022729"/>
    </source>
</evidence>
<dbReference type="CDD" id="cd16030">
    <property type="entry name" value="iduronate-2-sulfatase"/>
    <property type="match status" value="1"/>
</dbReference>
<keyword evidence="4 7" id="KW-0732">Signal</keyword>
<dbReference type="InterPro" id="IPR035874">
    <property type="entry name" value="IDS"/>
</dbReference>
<dbReference type="PANTHER" id="PTHR45953:SF1">
    <property type="entry name" value="IDURONATE 2-SULFATASE"/>
    <property type="match status" value="1"/>
</dbReference>
<evidence type="ECO:0000256" key="2">
    <source>
        <dbReference type="ARBA" id="ARBA00008779"/>
    </source>
</evidence>
<evidence type="ECO:0000259" key="8">
    <source>
        <dbReference type="Pfam" id="PF00884"/>
    </source>
</evidence>
<dbReference type="PANTHER" id="PTHR45953">
    <property type="entry name" value="IDURONATE 2-SULFATASE"/>
    <property type="match status" value="1"/>
</dbReference>
<evidence type="ECO:0000256" key="5">
    <source>
        <dbReference type="ARBA" id="ARBA00022801"/>
    </source>
</evidence>
<evidence type="ECO:0000313" key="10">
    <source>
        <dbReference type="Proteomes" id="UP001597389"/>
    </source>
</evidence>
<feature type="chain" id="PRO_5046558692" evidence="7">
    <location>
        <begin position="19"/>
        <end position="606"/>
    </location>
</feature>
<proteinExistence type="inferred from homology"/>
<evidence type="ECO:0000256" key="6">
    <source>
        <dbReference type="ARBA" id="ARBA00022837"/>
    </source>
</evidence>
<keyword evidence="3" id="KW-0479">Metal-binding</keyword>
<name>A0ABW4ZF61_9BACT</name>
<gene>
    <name evidence="9" type="ORF">ACFSW8_16590</name>
</gene>
<organism evidence="9 10">
    <name type="scientific">Rubritalea tangerina</name>
    <dbReference type="NCBI Taxonomy" id="430798"/>
    <lineage>
        <taxon>Bacteria</taxon>
        <taxon>Pseudomonadati</taxon>
        <taxon>Verrucomicrobiota</taxon>
        <taxon>Verrucomicrobiia</taxon>
        <taxon>Verrucomicrobiales</taxon>
        <taxon>Rubritaleaceae</taxon>
        <taxon>Rubritalea</taxon>
    </lineage>
</organism>
<comment type="cofactor">
    <cofactor evidence="1">
        <name>Ca(2+)</name>
        <dbReference type="ChEBI" id="CHEBI:29108"/>
    </cofactor>
</comment>
<evidence type="ECO:0000256" key="7">
    <source>
        <dbReference type="SAM" id="SignalP"/>
    </source>
</evidence>
<keyword evidence="6" id="KW-0106">Calcium</keyword>
<protein>
    <submittedName>
        <fullName evidence="9">Sulfatase</fullName>
    </submittedName>
</protein>
<reference evidence="10" key="1">
    <citation type="journal article" date="2019" name="Int. J. Syst. Evol. Microbiol.">
        <title>The Global Catalogue of Microorganisms (GCM) 10K type strain sequencing project: providing services to taxonomists for standard genome sequencing and annotation.</title>
        <authorList>
            <consortium name="The Broad Institute Genomics Platform"/>
            <consortium name="The Broad Institute Genome Sequencing Center for Infectious Disease"/>
            <person name="Wu L."/>
            <person name="Ma J."/>
        </authorList>
    </citation>
    <scope>NUCLEOTIDE SEQUENCE [LARGE SCALE GENOMIC DNA]</scope>
    <source>
        <strain evidence="10">CCUG 57942</strain>
    </source>
</reference>
<evidence type="ECO:0000313" key="9">
    <source>
        <dbReference type="EMBL" id="MFD2160524.1"/>
    </source>
</evidence>
<dbReference type="Proteomes" id="UP001597389">
    <property type="component" value="Unassembled WGS sequence"/>
</dbReference>
<dbReference type="RefSeq" id="WP_377087979.1">
    <property type="nucleotide sequence ID" value="NZ_JBHSJL010000014.1"/>
</dbReference>
<dbReference type="InterPro" id="IPR017850">
    <property type="entry name" value="Alkaline_phosphatase_core_sf"/>
</dbReference>